<dbReference type="InterPro" id="IPR029056">
    <property type="entry name" value="Ribokinase-like"/>
</dbReference>
<evidence type="ECO:0000256" key="5">
    <source>
        <dbReference type="ARBA" id="ARBA00022840"/>
    </source>
</evidence>
<dbReference type="PANTHER" id="PTHR43085">
    <property type="entry name" value="HEXOKINASE FAMILY MEMBER"/>
    <property type="match status" value="1"/>
</dbReference>
<evidence type="ECO:0000256" key="1">
    <source>
        <dbReference type="ARBA" id="ARBA00010688"/>
    </source>
</evidence>
<dbReference type="GO" id="GO:0005524">
    <property type="term" value="F:ATP binding"/>
    <property type="evidence" value="ECO:0007669"/>
    <property type="project" value="UniProtKB-KW"/>
</dbReference>
<sequence>MTGGLVTIGETMALFNQPGVGKLRHMSNLTMGIGGAESNVAIGVARLGLPAAWIGRVGADELGELVLARIRAECVDVSAALRDPGVATSLMIKERPLPGVVRVSYYRRGGPGSLLRPSDVDESLVRQAQVLHVSGITPALSRSALETVRASIGLAQDSGVAVSMDVNYRAALWSAEEAAPVLRDLVRRCDVVFAGGDEAELLGVSGEPHEQARGLAGLGPAEAVVKLGARGAVACVGGVSHTVAPVPVEAVDAVGAGDAFVAGYLAERMLGKPPEERLRTAAACGAFAVSVPGDWEGFPSRAELDLLTTNQGAVLR</sequence>
<name>A0A558AL59_9PSEU</name>
<gene>
    <name evidence="7" type="ORF">FNH06_04060</name>
</gene>
<keyword evidence="3" id="KW-0547">Nucleotide-binding</keyword>
<keyword evidence="2" id="KW-0808">Transferase</keyword>
<accession>A0A558AL59</accession>
<organism evidence="7 8">
    <name type="scientific">Amycolatopsis acidiphila</name>
    <dbReference type="NCBI Taxonomy" id="715473"/>
    <lineage>
        <taxon>Bacteria</taxon>
        <taxon>Bacillati</taxon>
        <taxon>Actinomycetota</taxon>
        <taxon>Actinomycetes</taxon>
        <taxon>Pseudonocardiales</taxon>
        <taxon>Pseudonocardiaceae</taxon>
        <taxon>Amycolatopsis</taxon>
    </lineage>
</organism>
<keyword evidence="5" id="KW-0067">ATP-binding</keyword>
<evidence type="ECO:0000313" key="8">
    <source>
        <dbReference type="Proteomes" id="UP000318578"/>
    </source>
</evidence>
<reference evidence="7 8" key="1">
    <citation type="submission" date="2019-07" db="EMBL/GenBank/DDBJ databases">
        <title>New species of Amycolatopsis and Streptomyces.</title>
        <authorList>
            <person name="Duangmal K."/>
            <person name="Teo W.F.A."/>
            <person name="Lipun K."/>
        </authorList>
    </citation>
    <scope>NUCLEOTIDE SEQUENCE [LARGE SCALE GENOMIC DNA]</scope>
    <source>
        <strain evidence="7 8">JCM 30562</strain>
    </source>
</reference>
<dbReference type="Pfam" id="PF00294">
    <property type="entry name" value="PfkB"/>
    <property type="match status" value="1"/>
</dbReference>
<dbReference type="GO" id="GO:0016301">
    <property type="term" value="F:kinase activity"/>
    <property type="evidence" value="ECO:0007669"/>
    <property type="project" value="UniProtKB-KW"/>
</dbReference>
<dbReference type="InterPro" id="IPR011611">
    <property type="entry name" value="PfkB_dom"/>
</dbReference>
<proteinExistence type="inferred from homology"/>
<protein>
    <submittedName>
        <fullName evidence="7">Sugar kinase</fullName>
    </submittedName>
</protein>
<dbReference type="InterPro" id="IPR002139">
    <property type="entry name" value="Ribo/fructo_kinase"/>
</dbReference>
<dbReference type="InterPro" id="IPR050306">
    <property type="entry name" value="PfkB_Carbo_kinase"/>
</dbReference>
<evidence type="ECO:0000256" key="4">
    <source>
        <dbReference type="ARBA" id="ARBA00022777"/>
    </source>
</evidence>
<evidence type="ECO:0000256" key="3">
    <source>
        <dbReference type="ARBA" id="ARBA00022741"/>
    </source>
</evidence>
<keyword evidence="8" id="KW-1185">Reference proteome</keyword>
<dbReference type="CDD" id="cd01166">
    <property type="entry name" value="KdgK"/>
    <property type="match status" value="1"/>
</dbReference>
<comment type="caution">
    <text evidence="7">The sequence shown here is derived from an EMBL/GenBank/DDBJ whole genome shotgun (WGS) entry which is preliminary data.</text>
</comment>
<evidence type="ECO:0000259" key="6">
    <source>
        <dbReference type="Pfam" id="PF00294"/>
    </source>
</evidence>
<dbReference type="AlphaFoldDB" id="A0A558AL59"/>
<dbReference type="PANTHER" id="PTHR43085:SF1">
    <property type="entry name" value="PSEUDOURIDINE KINASE-RELATED"/>
    <property type="match status" value="1"/>
</dbReference>
<dbReference type="Proteomes" id="UP000318578">
    <property type="component" value="Unassembled WGS sequence"/>
</dbReference>
<evidence type="ECO:0000313" key="7">
    <source>
        <dbReference type="EMBL" id="TVT25002.1"/>
    </source>
</evidence>
<keyword evidence="4 7" id="KW-0418">Kinase</keyword>
<feature type="domain" description="Carbohydrate kinase PfkB" evidence="6">
    <location>
        <begin position="5"/>
        <end position="295"/>
    </location>
</feature>
<dbReference type="EMBL" id="VJZA01000004">
    <property type="protein sequence ID" value="TVT25002.1"/>
    <property type="molecule type" value="Genomic_DNA"/>
</dbReference>
<evidence type="ECO:0000256" key="2">
    <source>
        <dbReference type="ARBA" id="ARBA00022679"/>
    </source>
</evidence>
<comment type="similarity">
    <text evidence="1">Belongs to the carbohydrate kinase PfkB family.</text>
</comment>
<dbReference type="RefSeq" id="WP_144633753.1">
    <property type="nucleotide sequence ID" value="NZ_BNAX01000032.1"/>
</dbReference>
<dbReference type="PRINTS" id="PR00990">
    <property type="entry name" value="RIBOKINASE"/>
</dbReference>
<dbReference type="SUPFAM" id="SSF53613">
    <property type="entry name" value="Ribokinase-like"/>
    <property type="match status" value="1"/>
</dbReference>
<dbReference type="OrthoDB" id="9808601at2"/>
<dbReference type="Gene3D" id="3.40.1190.20">
    <property type="match status" value="1"/>
</dbReference>